<proteinExistence type="inferred from homology"/>
<dbReference type="PANTHER" id="PTHR45639">
    <property type="entry name" value="HSC70CB, ISOFORM G-RELATED"/>
    <property type="match status" value="1"/>
</dbReference>
<gene>
    <name evidence="4" type="ORF">PHET_02651</name>
</gene>
<name>A0A8J4WKD9_9TREM</name>
<accession>A0A8J4WKD9</accession>
<dbReference type="InterPro" id="IPR043129">
    <property type="entry name" value="ATPase_NBD"/>
</dbReference>
<dbReference type="FunFam" id="3.30.420.40:FF:000171">
    <property type="entry name" value="Heat shock 70 kDa protein 4"/>
    <property type="match status" value="1"/>
</dbReference>
<reference evidence="4" key="1">
    <citation type="submission" date="2019-05" db="EMBL/GenBank/DDBJ databases">
        <title>Annotation for the trematode Paragonimus heterotremus.</title>
        <authorList>
            <person name="Choi Y.-J."/>
        </authorList>
    </citation>
    <scope>NUCLEOTIDE SEQUENCE</scope>
    <source>
        <strain evidence="4">LC</strain>
    </source>
</reference>
<evidence type="ECO:0000313" key="5">
    <source>
        <dbReference type="Proteomes" id="UP000748531"/>
    </source>
</evidence>
<evidence type="ECO:0000313" key="4">
    <source>
        <dbReference type="EMBL" id="KAF5403944.1"/>
    </source>
</evidence>
<dbReference type="GO" id="GO:0005524">
    <property type="term" value="F:ATP binding"/>
    <property type="evidence" value="ECO:0007669"/>
    <property type="project" value="UniProtKB-KW"/>
</dbReference>
<evidence type="ECO:0000256" key="2">
    <source>
        <dbReference type="ARBA" id="ARBA00022741"/>
    </source>
</evidence>
<dbReference type="OrthoDB" id="6247549at2759"/>
<dbReference type="InterPro" id="IPR013126">
    <property type="entry name" value="Hsp_70_fam"/>
</dbReference>
<dbReference type="GO" id="GO:0005829">
    <property type="term" value="C:cytosol"/>
    <property type="evidence" value="ECO:0007669"/>
    <property type="project" value="TreeGrafter"/>
</dbReference>
<evidence type="ECO:0000256" key="1">
    <source>
        <dbReference type="ARBA" id="ARBA00007381"/>
    </source>
</evidence>
<keyword evidence="3" id="KW-0067">ATP-binding</keyword>
<dbReference type="Proteomes" id="UP000748531">
    <property type="component" value="Unassembled WGS sequence"/>
</dbReference>
<dbReference type="Pfam" id="PF00012">
    <property type="entry name" value="HSP70"/>
    <property type="match status" value="1"/>
</dbReference>
<dbReference type="AlphaFoldDB" id="A0A8J4WKD9"/>
<dbReference type="EMBL" id="LUCH01000962">
    <property type="protein sequence ID" value="KAF5403944.1"/>
    <property type="molecule type" value="Genomic_DNA"/>
</dbReference>
<organism evidence="4 5">
    <name type="scientific">Paragonimus heterotremus</name>
    <dbReference type="NCBI Taxonomy" id="100268"/>
    <lineage>
        <taxon>Eukaryota</taxon>
        <taxon>Metazoa</taxon>
        <taxon>Spiralia</taxon>
        <taxon>Lophotrochozoa</taxon>
        <taxon>Platyhelminthes</taxon>
        <taxon>Trematoda</taxon>
        <taxon>Digenea</taxon>
        <taxon>Plagiorchiida</taxon>
        <taxon>Troglotremata</taxon>
        <taxon>Troglotrematidae</taxon>
        <taxon>Paragonimus</taxon>
    </lineage>
</organism>
<dbReference type="PANTHER" id="PTHR45639:SF28">
    <property type="entry name" value="HEAT SHOCK PROTEIN-LIKE PROTEIN"/>
    <property type="match status" value="1"/>
</dbReference>
<dbReference type="Gene3D" id="3.90.640.10">
    <property type="entry name" value="Actin, Chain A, domain 4"/>
    <property type="match status" value="1"/>
</dbReference>
<protein>
    <submittedName>
        <fullName evidence="4">Uncharacterized protein</fullName>
    </submittedName>
</protein>
<dbReference type="GO" id="GO:0005634">
    <property type="term" value="C:nucleus"/>
    <property type="evidence" value="ECO:0007669"/>
    <property type="project" value="TreeGrafter"/>
</dbReference>
<evidence type="ECO:0000256" key="3">
    <source>
        <dbReference type="ARBA" id="ARBA00022840"/>
    </source>
</evidence>
<sequence length="759" mass="86202">MMDELVEIKDDSVGVDVGSQFVRIATIKDAKLKIIEYEHSKRRIPTYKDSLDKPVCFDNTVSNSVGEPSGVVDIHSFLQDQLHGKQNSRPIDYEPPWLLSSNEKVMKHLTIAKAVVRWLFKQNVKNVVINVPKFYTNRERRAIMKVCKLSKVNCLKLVNDTTAMYACNNSQSPAIARPTRNVLFVIMGATNTQVAIWEIEGHNMKAIASASDDNLGGYNFDQVIFDYLCEMQPRLTSAPMTAQVAVFEECEQIKMRLNSSYRITSINLTRYEGLSPCRYEITRSKFEALSAHLLVRFKSVLDQALQGSNMDAAQVSEVVLAGGGLRLTTLQRTIKDMFGRYWDLPINFSELVAQGCAIQMATFDWSHPVRRWEIIDHCPYAIEFKLESDQSPAIQCHPPTLPYKGTIRLLSKMPIRLTIWCLSEDHREYLGEIKVTMDDQLSENLYKCQTQYFVDESGVFSVGTASIKLQPLLELDGIKLDYQIIPIQVTYDDYLLEEPRSYDNIQVTSSLVSSLRMKFSEPSIADNKHDAAYFPNQEAQKPSLETDRIKDNPANELHSIQLTKNKMALVNRGHSLPGNKALRRYVTFSSTRDTNESAWNSAERKLTQLFTPPALNDTSKISITCEQKDEFHDVPVTDDPMKRFSFPIPSDFLTYQPKTVEVPQRPLVVVPVRKENHEMDISPTCPEEPFLYRKLPTPSDFLGLSPGTPTKFITTEGPTLSIQSSKYPKDAELPRNVTVVNMRKTFAFPFPVRSKASLN</sequence>
<dbReference type="GO" id="GO:0140662">
    <property type="term" value="F:ATP-dependent protein folding chaperone"/>
    <property type="evidence" value="ECO:0007669"/>
    <property type="project" value="InterPro"/>
</dbReference>
<keyword evidence="5" id="KW-1185">Reference proteome</keyword>
<dbReference type="PRINTS" id="PR00301">
    <property type="entry name" value="HEATSHOCK70"/>
</dbReference>
<comment type="caution">
    <text evidence="4">The sequence shown here is derived from an EMBL/GenBank/DDBJ whole genome shotgun (WGS) entry which is preliminary data.</text>
</comment>
<dbReference type="Gene3D" id="3.30.420.40">
    <property type="match status" value="2"/>
</dbReference>
<comment type="similarity">
    <text evidence="1">Belongs to the heat shock protein 70 family.</text>
</comment>
<dbReference type="SUPFAM" id="SSF53067">
    <property type="entry name" value="Actin-like ATPase domain"/>
    <property type="match status" value="2"/>
</dbReference>
<keyword evidence="2" id="KW-0547">Nucleotide-binding</keyword>